<dbReference type="InterPro" id="IPR004182">
    <property type="entry name" value="GRAM"/>
</dbReference>
<dbReference type="AlphaFoldDB" id="A0AAN9KC63"/>
<evidence type="ECO:0000256" key="1">
    <source>
        <dbReference type="ARBA" id="ARBA00009414"/>
    </source>
</evidence>
<accession>A0AAN9KC63</accession>
<dbReference type="PANTHER" id="PTHR31969">
    <property type="entry name" value="GEM-LIKE PROTEIN 2"/>
    <property type="match status" value="1"/>
</dbReference>
<protein>
    <recommendedName>
        <fullName evidence="4">GRAM domain-containing protein</fullName>
    </recommendedName>
</protein>
<dbReference type="EMBL" id="JAYMYQ010000008">
    <property type="protein sequence ID" value="KAK7314787.1"/>
    <property type="molecule type" value="Genomic_DNA"/>
</dbReference>
<keyword evidence="2" id="KW-0677">Repeat</keyword>
<evidence type="ECO:0000313" key="6">
    <source>
        <dbReference type="Proteomes" id="UP001367508"/>
    </source>
</evidence>
<feature type="repeat" description="PPR" evidence="3">
    <location>
        <begin position="1"/>
        <end position="28"/>
    </location>
</feature>
<dbReference type="InterPro" id="IPR002885">
    <property type="entry name" value="PPR_rpt"/>
</dbReference>
<dbReference type="InterPro" id="IPR011993">
    <property type="entry name" value="PH-like_dom_sf"/>
</dbReference>
<feature type="domain" description="GRAM" evidence="4">
    <location>
        <begin position="122"/>
        <end position="200"/>
    </location>
</feature>
<dbReference type="Pfam" id="PF02893">
    <property type="entry name" value="GRAM"/>
    <property type="match status" value="1"/>
</dbReference>
<proteinExistence type="inferred from homology"/>
<sequence length="254" mass="28787">MIHGLCKEGLLDEALALQTKMEDNGCIPDAITFETIICALFEKNDNDKAEKLLLEMIARGLLYLLYVPIADKENEIKDSRRKISSLASRIHEHVQMGPKLSETLKGKLSLGARIIQGGGRGNIFKNNFGMKEKEQLLKASQCYLYTTAGPIAGILFISTEKVAFYSERSTTFSSATGELHRAPYKVLIPIEKIKEVYERQNVNKLEEKYIEIVTEDKSDFLFMGFLRYEKALRNLKKAIAIPFNSEREKLLLTS</sequence>
<dbReference type="Gene3D" id="1.25.40.10">
    <property type="entry name" value="Tetratricopeptide repeat domain"/>
    <property type="match status" value="1"/>
</dbReference>
<evidence type="ECO:0000256" key="2">
    <source>
        <dbReference type="ARBA" id="ARBA00022737"/>
    </source>
</evidence>
<comment type="similarity">
    <text evidence="1">Belongs to the GEM family.</text>
</comment>
<dbReference type="InterPro" id="IPR037848">
    <property type="entry name" value="GEM-like"/>
</dbReference>
<name>A0AAN9KC63_CANGL</name>
<dbReference type="Proteomes" id="UP001367508">
    <property type="component" value="Unassembled WGS sequence"/>
</dbReference>
<dbReference type="Pfam" id="PF13041">
    <property type="entry name" value="PPR_2"/>
    <property type="match status" value="1"/>
</dbReference>
<dbReference type="SMART" id="SM00568">
    <property type="entry name" value="GRAM"/>
    <property type="match status" value="1"/>
</dbReference>
<dbReference type="InterPro" id="IPR011990">
    <property type="entry name" value="TPR-like_helical_dom_sf"/>
</dbReference>
<organism evidence="5 6">
    <name type="scientific">Canavalia gladiata</name>
    <name type="common">Sword bean</name>
    <name type="synonym">Dolichos gladiatus</name>
    <dbReference type="NCBI Taxonomy" id="3824"/>
    <lineage>
        <taxon>Eukaryota</taxon>
        <taxon>Viridiplantae</taxon>
        <taxon>Streptophyta</taxon>
        <taxon>Embryophyta</taxon>
        <taxon>Tracheophyta</taxon>
        <taxon>Spermatophyta</taxon>
        <taxon>Magnoliopsida</taxon>
        <taxon>eudicotyledons</taxon>
        <taxon>Gunneridae</taxon>
        <taxon>Pentapetalae</taxon>
        <taxon>rosids</taxon>
        <taxon>fabids</taxon>
        <taxon>Fabales</taxon>
        <taxon>Fabaceae</taxon>
        <taxon>Papilionoideae</taxon>
        <taxon>50 kb inversion clade</taxon>
        <taxon>NPAAA clade</taxon>
        <taxon>indigoferoid/millettioid clade</taxon>
        <taxon>Phaseoleae</taxon>
        <taxon>Canavalia</taxon>
    </lineage>
</organism>
<dbReference type="NCBIfam" id="TIGR00756">
    <property type="entry name" value="PPR"/>
    <property type="match status" value="1"/>
</dbReference>
<evidence type="ECO:0000313" key="5">
    <source>
        <dbReference type="EMBL" id="KAK7314787.1"/>
    </source>
</evidence>
<feature type="repeat" description="PPR" evidence="3">
    <location>
        <begin position="29"/>
        <end position="63"/>
    </location>
</feature>
<dbReference type="Gene3D" id="2.30.29.30">
    <property type="entry name" value="Pleckstrin-homology domain (PH domain)/Phosphotyrosine-binding domain (PTB)"/>
    <property type="match status" value="1"/>
</dbReference>
<gene>
    <name evidence="5" type="ORF">VNO77_33315</name>
</gene>
<dbReference type="PROSITE" id="PS51375">
    <property type="entry name" value="PPR"/>
    <property type="match status" value="2"/>
</dbReference>
<keyword evidence="6" id="KW-1185">Reference proteome</keyword>
<reference evidence="5 6" key="1">
    <citation type="submission" date="2024-01" db="EMBL/GenBank/DDBJ databases">
        <title>The genomes of 5 underutilized Papilionoideae crops provide insights into root nodulation and disease resistanc.</title>
        <authorList>
            <person name="Jiang F."/>
        </authorList>
    </citation>
    <scope>NUCLEOTIDE SEQUENCE [LARGE SCALE GENOMIC DNA]</scope>
    <source>
        <strain evidence="5">LVBAO_FW01</strain>
        <tissue evidence="5">Leaves</tissue>
    </source>
</reference>
<comment type="caution">
    <text evidence="5">The sequence shown here is derived from an EMBL/GenBank/DDBJ whole genome shotgun (WGS) entry which is preliminary data.</text>
</comment>
<evidence type="ECO:0000259" key="4">
    <source>
        <dbReference type="SMART" id="SM00568"/>
    </source>
</evidence>
<evidence type="ECO:0000256" key="3">
    <source>
        <dbReference type="PROSITE-ProRule" id="PRU00708"/>
    </source>
</evidence>